<gene>
    <name evidence="2" type="ORF">HJG54_31485</name>
</gene>
<dbReference type="AlphaFoldDB" id="A0AA97ASP7"/>
<dbReference type="EMBL" id="CP053587">
    <property type="protein sequence ID" value="WNZ27408.1"/>
    <property type="molecule type" value="Genomic_DNA"/>
</dbReference>
<sequence length="268" mass="29630">MTVEPTFPTLSHRLSQYRPMLSPEHGVYIVLLVSFITGAAAAQTWTWQTTLALICAFLGFQAEHPLVLQIRQRKSLKPRFLIWGMIYGGTALGIAVYLALRSPTLLWLYSGALVALGVDSIAVWQREQKSILNEMVTFTAVCLAAPLAYGATTGTFSRLAIGLWLLNSLFFSTTIFAVKWRKAKLSSIRPGAIYHAIASLIVFGLYGSGWLPWVTALAFGVALLKFGLICWQQQWYRKADIRAVAMLETCSALLFLSIVSLSVLPAIR</sequence>
<organism evidence="2">
    <name type="scientific">Leptolyngbya sp. NK1-12</name>
    <dbReference type="NCBI Taxonomy" id="2547451"/>
    <lineage>
        <taxon>Bacteria</taxon>
        <taxon>Bacillati</taxon>
        <taxon>Cyanobacteriota</taxon>
        <taxon>Cyanophyceae</taxon>
        <taxon>Leptolyngbyales</taxon>
        <taxon>Leptolyngbyaceae</taxon>
        <taxon>Leptolyngbya group</taxon>
        <taxon>Leptolyngbya</taxon>
    </lineage>
</organism>
<dbReference type="Pfam" id="PF14256">
    <property type="entry name" value="YwiC"/>
    <property type="match status" value="1"/>
</dbReference>
<feature type="transmembrane region" description="Helical" evidence="1">
    <location>
        <begin position="161"/>
        <end position="180"/>
    </location>
</feature>
<feature type="transmembrane region" description="Helical" evidence="1">
    <location>
        <begin position="106"/>
        <end position="124"/>
    </location>
</feature>
<evidence type="ECO:0000313" key="2">
    <source>
        <dbReference type="EMBL" id="WNZ27408.1"/>
    </source>
</evidence>
<feature type="transmembrane region" description="Helical" evidence="1">
    <location>
        <begin position="192"/>
        <end position="207"/>
    </location>
</feature>
<evidence type="ECO:0000256" key="1">
    <source>
        <dbReference type="SAM" id="Phobius"/>
    </source>
</evidence>
<feature type="transmembrane region" description="Helical" evidence="1">
    <location>
        <begin position="243"/>
        <end position="267"/>
    </location>
</feature>
<name>A0AA97ASP7_9CYAN</name>
<protein>
    <submittedName>
        <fullName evidence="2">YwiC-like family protein</fullName>
    </submittedName>
</protein>
<feature type="transmembrane region" description="Helical" evidence="1">
    <location>
        <begin position="213"/>
        <end position="231"/>
    </location>
</feature>
<feature type="transmembrane region" description="Helical" evidence="1">
    <location>
        <begin position="131"/>
        <end position="149"/>
    </location>
</feature>
<dbReference type="RefSeq" id="WP_316437084.1">
    <property type="nucleotide sequence ID" value="NZ_CP053587.1"/>
</dbReference>
<reference evidence="2" key="1">
    <citation type="submission" date="2020-05" db="EMBL/GenBank/DDBJ databases">
        <authorList>
            <person name="Zhu T."/>
            <person name="Keshari N."/>
            <person name="Lu X."/>
        </authorList>
    </citation>
    <scope>NUCLEOTIDE SEQUENCE</scope>
    <source>
        <strain evidence="2">NK1-12</strain>
    </source>
</reference>
<feature type="transmembrane region" description="Helical" evidence="1">
    <location>
        <begin position="80"/>
        <end position="100"/>
    </location>
</feature>
<accession>A0AA97ASP7</accession>
<dbReference type="InterPro" id="IPR025576">
    <property type="entry name" value="YwiC"/>
</dbReference>
<keyword evidence="1" id="KW-0472">Membrane</keyword>
<keyword evidence="1" id="KW-0812">Transmembrane</keyword>
<feature type="transmembrane region" description="Helical" evidence="1">
    <location>
        <begin position="26"/>
        <end position="45"/>
    </location>
</feature>
<keyword evidence="1" id="KW-1133">Transmembrane helix</keyword>
<proteinExistence type="predicted"/>